<sequence length="148" mass="16297">MNSSHAPEFLREARFGLISAVNTRQRAAARGHYSEGRQDYRSVAIYGEKPAAAAKLMGVLHIMHGQNPAVCDEIALAALKNYGDNNSDNDDSHPAKSRRKEHPLFHGLWANGTHDAFSGRIAGLRAIYRALVAFSTAWRTTRRVLVAS</sequence>
<comment type="caution">
    <text evidence="1">The sequence shown here is derived from an EMBL/GenBank/DDBJ whole genome shotgun (WGS) entry which is preliminary data.</text>
</comment>
<dbReference type="Proteomes" id="UP000652219">
    <property type="component" value="Unassembled WGS sequence"/>
</dbReference>
<gene>
    <name evidence="1" type="ORF">CSOJ01_06565</name>
</gene>
<proteinExistence type="predicted"/>
<accession>A0A8H6JBK1</accession>
<evidence type="ECO:0000313" key="1">
    <source>
        <dbReference type="EMBL" id="KAF6810042.1"/>
    </source>
</evidence>
<evidence type="ECO:0000313" key="2">
    <source>
        <dbReference type="Proteomes" id="UP000652219"/>
    </source>
</evidence>
<name>A0A8H6JBK1_9PEZI</name>
<keyword evidence="2" id="KW-1185">Reference proteome</keyword>
<dbReference type="EMBL" id="WIGN01000092">
    <property type="protein sequence ID" value="KAF6810042.1"/>
    <property type="molecule type" value="Genomic_DNA"/>
</dbReference>
<dbReference type="AlphaFoldDB" id="A0A8H6JBK1"/>
<organism evidence="1 2">
    <name type="scientific">Colletotrichum sojae</name>
    <dbReference type="NCBI Taxonomy" id="2175907"/>
    <lineage>
        <taxon>Eukaryota</taxon>
        <taxon>Fungi</taxon>
        <taxon>Dikarya</taxon>
        <taxon>Ascomycota</taxon>
        <taxon>Pezizomycotina</taxon>
        <taxon>Sordariomycetes</taxon>
        <taxon>Hypocreomycetidae</taxon>
        <taxon>Glomerellales</taxon>
        <taxon>Glomerellaceae</taxon>
        <taxon>Colletotrichum</taxon>
        <taxon>Colletotrichum orchidearum species complex</taxon>
    </lineage>
</organism>
<reference evidence="1 2" key="1">
    <citation type="journal article" date="2020" name="Phytopathology">
        <title>Genome Sequence Resources of Colletotrichum truncatum, C. plurivorum, C. musicola, and C. sojae: Four Species Pathogenic to Soybean (Glycine max).</title>
        <authorList>
            <person name="Rogerio F."/>
            <person name="Boufleur T.R."/>
            <person name="Ciampi-Guillardi M."/>
            <person name="Sukno S.A."/>
            <person name="Thon M.R."/>
            <person name="Massola Junior N.S."/>
            <person name="Baroncelli R."/>
        </authorList>
    </citation>
    <scope>NUCLEOTIDE SEQUENCE [LARGE SCALE GENOMIC DNA]</scope>
    <source>
        <strain evidence="1 2">LFN0009</strain>
    </source>
</reference>
<protein>
    <submittedName>
        <fullName evidence="1">Uncharacterized protein</fullName>
    </submittedName>
</protein>